<dbReference type="AlphaFoldDB" id="A0A1I3ZAL4"/>
<dbReference type="GO" id="GO:0005509">
    <property type="term" value="F:calcium ion binding"/>
    <property type="evidence" value="ECO:0007669"/>
    <property type="project" value="InterPro"/>
</dbReference>
<evidence type="ECO:0000313" key="3">
    <source>
        <dbReference type="Proteomes" id="UP000199111"/>
    </source>
</evidence>
<dbReference type="InterPro" id="IPR011992">
    <property type="entry name" value="EF-hand-dom_pair"/>
</dbReference>
<dbReference type="Proteomes" id="UP000199111">
    <property type="component" value="Unassembled WGS sequence"/>
</dbReference>
<dbReference type="GeneID" id="96301450"/>
<feature type="domain" description="EF-hand" evidence="1">
    <location>
        <begin position="50"/>
        <end position="72"/>
    </location>
</feature>
<dbReference type="InterPro" id="IPR018247">
    <property type="entry name" value="EF_Hand_1_Ca_BS"/>
</dbReference>
<name>A0A1I3ZAL4_9ACTN</name>
<keyword evidence="3" id="KW-1185">Reference proteome</keyword>
<dbReference type="CDD" id="cd00051">
    <property type="entry name" value="EFh"/>
    <property type="match status" value="1"/>
</dbReference>
<accession>A0A1I3ZAL4</accession>
<dbReference type="Gene3D" id="1.10.238.10">
    <property type="entry name" value="EF-hand"/>
    <property type="match status" value="1"/>
</dbReference>
<dbReference type="SUPFAM" id="SSF47473">
    <property type="entry name" value="EF-hand"/>
    <property type="match status" value="1"/>
</dbReference>
<organism evidence="2 3">
    <name type="scientific">Streptosporangium canum</name>
    <dbReference type="NCBI Taxonomy" id="324952"/>
    <lineage>
        <taxon>Bacteria</taxon>
        <taxon>Bacillati</taxon>
        <taxon>Actinomycetota</taxon>
        <taxon>Actinomycetes</taxon>
        <taxon>Streptosporangiales</taxon>
        <taxon>Streptosporangiaceae</taxon>
        <taxon>Streptosporangium</taxon>
    </lineage>
</organism>
<sequence length="72" mass="7797">MSTEPTGARLAELRQAFAAIDADGDGFITEREFGERFPGLPAEAIGSLNRDADSDGDGRFSFEEFVRLVSVD</sequence>
<dbReference type="InterPro" id="IPR002048">
    <property type="entry name" value="EF_hand_dom"/>
</dbReference>
<dbReference type="PROSITE" id="PS00018">
    <property type="entry name" value="EF_HAND_1"/>
    <property type="match status" value="1"/>
</dbReference>
<dbReference type="EMBL" id="FOQY01000024">
    <property type="protein sequence ID" value="SFK41097.1"/>
    <property type="molecule type" value="Genomic_DNA"/>
</dbReference>
<feature type="domain" description="EF-hand" evidence="1">
    <location>
        <begin position="8"/>
        <end position="43"/>
    </location>
</feature>
<dbReference type="SMART" id="SM00054">
    <property type="entry name" value="EFh"/>
    <property type="match status" value="2"/>
</dbReference>
<proteinExistence type="predicted"/>
<dbReference type="Pfam" id="PF13499">
    <property type="entry name" value="EF-hand_7"/>
    <property type="match status" value="1"/>
</dbReference>
<gene>
    <name evidence="2" type="ORF">SAMN05216275_12496</name>
</gene>
<evidence type="ECO:0000259" key="1">
    <source>
        <dbReference type="PROSITE" id="PS50222"/>
    </source>
</evidence>
<dbReference type="PROSITE" id="PS50222">
    <property type="entry name" value="EF_HAND_2"/>
    <property type="match status" value="2"/>
</dbReference>
<dbReference type="RefSeq" id="WP_093890080.1">
    <property type="nucleotide sequence ID" value="NZ_FOQY01000024.1"/>
</dbReference>
<protein>
    <submittedName>
        <fullName evidence="2">Calmodulin/calcium-binding protein CML</fullName>
    </submittedName>
</protein>
<evidence type="ECO:0000313" key="2">
    <source>
        <dbReference type="EMBL" id="SFK41097.1"/>
    </source>
</evidence>
<reference evidence="3" key="1">
    <citation type="submission" date="2016-10" db="EMBL/GenBank/DDBJ databases">
        <authorList>
            <person name="Varghese N."/>
            <person name="Submissions S."/>
        </authorList>
    </citation>
    <scope>NUCLEOTIDE SEQUENCE [LARGE SCALE GENOMIC DNA]</scope>
    <source>
        <strain evidence="3">CGMCC 4.2126</strain>
    </source>
</reference>